<dbReference type="PROSITE" id="PS51007">
    <property type="entry name" value="CYTC"/>
    <property type="match status" value="1"/>
</dbReference>
<protein>
    <recommendedName>
        <fullName evidence="6">Cytochrome c domain-containing protein</fullName>
    </recommendedName>
</protein>
<reference evidence="8" key="1">
    <citation type="journal article" date="2019" name="Int. J. Syst. Evol. Microbiol.">
        <title>The Global Catalogue of Microorganisms (GCM) 10K type strain sequencing project: providing services to taxonomists for standard genome sequencing and annotation.</title>
        <authorList>
            <consortium name="The Broad Institute Genomics Platform"/>
            <consortium name="The Broad Institute Genome Sequencing Center for Infectious Disease"/>
            <person name="Wu L."/>
            <person name="Ma J."/>
        </authorList>
    </citation>
    <scope>NUCLEOTIDE SEQUENCE [LARGE SCALE GENOMIC DNA]</scope>
    <source>
        <strain evidence="8">JCM 17858</strain>
    </source>
</reference>
<evidence type="ECO:0000256" key="1">
    <source>
        <dbReference type="ARBA" id="ARBA00022617"/>
    </source>
</evidence>
<dbReference type="RefSeq" id="WP_082021743.1">
    <property type="nucleotide sequence ID" value="NZ_BAABGR010000035.1"/>
</dbReference>
<evidence type="ECO:0000256" key="3">
    <source>
        <dbReference type="ARBA" id="ARBA00023004"/>
    </source>
</evidence>
<dbReference type="PANTHER" id="PTHR35008:SF8">
    <property type="entry name" value="ALCOHOL DEHYDROGENASE CYTOCHROME C SUBUNIT"/>
    <property type="match status" value="1"/>
</dbReference>
<dbReference type="Proteomes" id="UP001500394">
    <property type="component" value="Unassembled WGS sequence"/>
</dbReference>
<dbReference type="InterPro" id="IPR036909">
    <property type="entry name" value="Cyt_c-like_dom_sf"/>
</dbReference>
<dbReference type="SUPFAM" id="SSF46626">
    <property type="entry name" value="Cytochrome c"/>
    <property type="match status" value="1"/>
</dbReference>
<name>A0ABP8R5P1_9SPHI</name>
<keyword evidence="5" id="KW-0732">Signal</keyword>
<sequence length="203" mass="22946">MNKISSFLFVVGALLLAISCSDRQAENVSYAAPSGEGEWKENLDLYQKTWPQKFGIGRQASKERIKKWDIDVNPQGERLPKGEGLASRGKEIYLAKCASCHGKNGHEGPYDQLVVTDTSKRNTIGNYWPYATTIFDYVRRAMPFNAPGSLSDQEVYDVTAYLLYRNKIIEEEYPVNANTLPQIEMPAKSRFVLDDRRGGNEIK</sequence>
<feature type="domain" description="Cytochrome c" evidence="6">
    <location>
        <begin position="84"/>
        <end position="166"/>
    </location>
</feature>
<accession>A0ABP8R5P1</accession>
<evidence type="ECO:0000259" key="6">
    <source>
        <dbReference type="PROSITE" id="PS51007"/>
    </source>
</evidence>
<evidence type="ECO:0000256" key="4">
    <source>
        <dbReference type="PROSITE-ProRule" id="PRU00433"/>
    </source>
</evidence>
<dbReference type="InterPro" id="IPR051459">
    <property type="entry name" value="Cytochrome_c-type_DH"/>
</dbReference>
<dbReference type="Gene3D" id="1.10.760.10">
    <property type="entry name" value="Cytochrome c-like domain"/>
    <property type="match status" value="1"/>
</dbReference>
<keyword evidence="3 4" id="KW-0408">Iron</keyword>
<dbReference type="InterPro" id="IPR009056">
    <property type="entry name" value="Cyt_c-like_dom"/>
</dbReference>
<organism evidence="7 8">
    <name type="scientific">Sphingobacterium thermophilum</name>
    <dbReference type="NCBI Taxonomy" id="768534"/>
    <lineage>
        <taxon>Bacteria</taxon>
        <taxon>Pseudomonadati</taxon>
        <taxon>Bacteroidota</taxon>
        <taxon>Sphingobacteriia</taxon>
        <taxon>Sphingobacteriales</taxon>
        <taxon>Sphingobacteriaceae</taxon>
        <taxon>Sphingobacterium</taxon>
    </lineage>
</organism>
<keyword evidence="2 4" id="KW-0479">Metal-binding</keyword>
<evidence type="ECO:0000256" key="2">
    <source>
        <dbReference type="ARBA" id="ARBA00022723"/>
    </source>
</evidence>
<keyword evidence="1 4" id="KW-0349">Heme</keyword>
<proteinExistence type="predicted"/>
<evidence type="ECO:0000313" key="8">
    <source>
        <dbReference type="Proteomes" id="UP001500394"/>
    </source>
</evidence>
<comment type="caution">
    <text evidence="7">The sequence shown here is derived from an EMBL/GenBank/DDBJ whole genome shotgun (WGS) entry which is preliminary data.</text>
</comment>
<feature type="chain" id="PRO_5045158828" description="Cytochrome c domain-containing protein" evidence="5">
    <location>
        <begin position="26"/>
        <end position="203"/>
    </location>
</feature>
<gene>
    <name evidence="7" type="ORF">GCM10023173_21220</name>
</gene>
<evidence type="ECO:0000313" key="7">
    <source>
        <dbReference type="EMBL" id="GAA4518957.1"/>
    </source>
</evidence>
<keyword evidence="8" id="KW-1185">Reference proteome</keyword>
<dbReference type="PROSITE" id="PS51257">
    <property type="entry name" value="PROKAR_LIPOPROTEIN"/>
    <property type="match status" value="1"/>
</dbReference>
<evidence type="ECO:0000256" key="5">
    <source>
        <dbReference type="SAM" id="SignalP"/>
    </source>
</evidence>
<feature type="signal peptide" evidence="5">
    <location>
        <begin position="1"/>
        <end position="25"/>
    </location>
</feature>
<dbReference type="EMBL" id="BAABGR010000035">
    <property type="protein sequence ID" value="GAA4518957.1"/>
    <property type="molecule type" value="Genomic_DNA"/>
</dbReference>
<dbReference type="PANTHER" id="PTHR35008">
    <property type="entry name" value="BLL4482 PROTEIN-RELATED"/>
    <property type="match status" value="1"/>
</dbReference>
<dbReference type="Pfam" id="PF13442">
    <property type="entry name" value="Cytochrome_CBB3"/>
    <property type="match status" value="1"/>
</dbReference>